<keyword evidence="3" id="KW-0677">Repeat</keyword>
<evidence type="ECO:0000256" key="2">
    <source>
        <dbReference type="ARBA" id="ARBA00022729"/>
    </source>
</evidence>
<dbReference type="Pfam" id="PF13306">
    <property type="entry name" value="LRR_5"/>
    <property type="match status" value="1"/>
</dbReference>
<evidence type="ECO:0008006" key="6">
    <source>
        <dbReference type="Google" id="ProtNLM"/>
    </source>
</evidence>
<evidence type="ECO:0000313" key="5">
    <source>
        <dbReference type="Proteomes" id="UP001634394"/>
    </source>
</evidence>
<reference evidence="4 5" key="1">
    <citation type="submission" date="2024-11" db="EMBL/GenBank/DDBJ databases">
        <title>Chromosome-level genome assembly of the freshwater bivalve Anodonta woodiana.</title>
        <authorList>
            <person name="Chen X."/>
        </authorList>
    </citation>
    <scope>NUCLEOTIDE SEQUENCE [LARGE SCALE GENOMIC DNA]</scope>
    <source>
        <strain evidence="4">MN2024</strain>
        <tissue evidence="4">Gills</tissue>
    </source>
</reference>
<sequence>MPTLIDEGHRYTVLHLGGNNLTRIQARVFANITVHTIRLDNCNLNYIDENAFEGIEQYITTLDLRNNHLARTGHSLPNALLHLKKLQYLDVSGNGFHARDYNDVVMRSIGASLTTFIFGDSATLQEWPAGLHHLQQLATLDVEGGFLPIIPPQAFHGFEVTLRNLTFNNVNTYTVPLGIASLRNLSELHLDNLQGFSDASLTEQAFEGVGRTLRILSLRNDGLTVFPTVIKYLHNLESLTLDENKLEFISDDSIALLQQRNVNSLSLKTCDLSRVPGAISNIRGLKQLDLSNNRITSIEQNDVQNMTNLRNLSLAGNPLEYVSNKSFSGLDNLQTMDLSSTHLVVISQAIEHLLGLTTLDLSNNKIDCTCDLVWLKRFLVCYKKTITIKGECESIYMGIQDYVNLFIPNCLAYRDSTC</sequence>
<dbReference type="PANTHER" id="PTHR24369">
    <property type="entry name" value="ANTIGEN BSP, PUTATIVE-RELATED"/>
    <property type="match status" value="1"/>
</dbReference>
<keyword evidence="1" id="KW-0433">Leucine-rich repeat</keyword>
<dbReference type="AlphaFoldDB" id="A0ABD3UHK1"/>
<organism evidence="4 5">
    <name type="scientific">Sinanodonta woodiana</name>
    <name type="common">Chinese pond mussel</name>
    <name type="synonym">Anodonta woodiana</name>
    <dbReference type="NCBI Taxonomy" id="1069815"/>
    <lineage>
        <taxon>Eukaryota</taxon>
        <taxon>Metazoa</taxon>
        <taxon>Spiralia</taxon>
        <taxon>Lophotrochozoa</taxon>
        <taxon>Mollusca</taxon>
        <taxon>Bivalvia</taxon>
        <taxon>Autobranchia</taxon>
        <taxon>Heteroconchia</taxon>
        <taxon>Palaeoheterodonta</taxon>
        <taxon>Unionida</taxon>
        <taxon>Unionoidea</taxon>
        <taxon>Unionidae</taxon>
        <taxon>Unioninae</taxon>
        <taxon>Sinanodonta</taxon>
    </lineage>
</organism>
<dbReference type="SUPFAM" id="SSF52058">
    <property type="entry name" value="L domain-like"/>
    <property type="match status" value="1"/>
</dbReference>
<dbReference type="InterPro" id="IPR003591">
    <property type="entry name" value="Leu-rich_rpt_typical-subtyp"/>
</dbReference>
<dbReference type="Gene3D" id="3.80.10.10">
    <property type="entry name" value="Ribonuclease Inhibitor"/>
    <property type="match status" value="3"/>
</dbReference>
<dbReference type="PANTHER" id="PTHR24369:SF210">
    <property type="entry name" value="CHAOPTIN-RELATED"/>
    <property type="match status" value="1"/>
</dbReference>
<dbReference type="Pfam" id="PF00560">
    <property type="entry name" value="LRR_1"/>
    <property type="match status" value="1"/>
</dbReference>
<dbReference type="SMART" id="SM00365">
    <property type="entry name" value="LRR_SD22"/>
    <property type="match status" value="5"/>
</dbReference>
<dbReference type="PRINTS" id="PR00019">
    <property type="entry name" value="LEURICHRPT"/>
</dbReference>
<dbReference type="InterPro" id="IPR032675">
    <property type="entry name" value="LRR_dom_sf"/>
</dbReference>
<evidence type="ECO:0000256" key="1">
    <source>
        <dbReference type="ARBA" id="ARBA00022614"/>
    </source>
</evidence>
<protein>
    <recommendedName>
        <fullName evidence="6">Toll-like receptor 3</fullName>
    </recommendedName>
</protein>
<proteinExistence type="predicted"/>
<accession>A0ABD3UHK1</accession>
<dbReference type="Proteomes" id="UP001634394">
    <property type="component" value="Unassembled WGS sequence"/>
</dbReference>
<comment type="caution">
    <text evidence="4">The sequence shown here is derived from an EMBL/GenBank/DDBJ whole genome shotgun (WGS) entry which is preliminary data.</text>
</comment>
<evidence type="ECO:0000256" key="3">
    <source>
        <dbReference type="ARBA" id="ARBA00022737"/>
    </source>
</evidence>
<dbReference type="EMBL" id="JBJQND010000016">
    <property type="protein sequence ID" value="KAL3848487.1"/>
    <property type="molecule type" value="Genomic_DNA"/>
</dbReference>
<dbReference type="InterPro" id="IPR001611">
    <property type="entry name" value="Leu-rich_rpt"/>
</dbReference>
<dbReference type="InterPro" id="IPR050541">
    <property type="entry name" value="LRR_TM_domain-containing"/>
</dbReference>
<evidence type="ECO:0000313" key="4">
    <source>
        <dbReference type="EMBL" id="KAL3848487.1"/>
    </source>
</evidence>
<keyword evidence="5" id="KW-1185">Reference proteome</keyword>
<dbReference type="InterPro" id="IPR026906">
    <property type="entry name" value="LRR_5"/>
</dbReference>
<name>A0ABD3UHK1_SINWO</name>
<dbReference type="SMART" id="SM00369">
    <property type="entry name" value="LRR_TYP"/>
    <property type="match status" value="7"/>
</dbReference>
<gene>
    <name evidence="4" type="ORF">ACJMK2_019340</name>
</gene>
<dbReference type="Pfam" id="PF13855">
    <property type="entry name" value="LRR_8"/>
    <property type="match status" value="1"/>
</dbReference>
<dbReference type="PROSITE" id="PS51450">
    <property type="entry name" value="LRR"/>
    <property type="match status" value="2"/>
</dbReference>
<keyword evidence="2" id="KW-0732">Signal</keyword>